<dbReference type="SUPFAM" id="SSF82714">
    <property type="entry name" value="Multidrug efflux transporter AcrB TolC docking domain, DN and DC subdomains"/>
    <property type="match status" value="2"/>
</dbReference>
<dbReference type="Gene3D" id="3.30.70.1320">
    <property type="entry name" value="Multidrug efflux transporter AcrB pore domain like"/>
    <property type="match status" value="1"/>
</dbReference>
<evidence type="ECO:0000313" key="3">
    <source>
        <dbReference type="Proteomes" id="UP001207408"/>
    </source>
</evidence>
<accession>A0AAE3MJ12</accession>
<dbReference type="Gene3D" id="3.30.70.1430">
    <property type="entry name" value="Multidrug efflux transporter AcrB pore domain"/>
    <property type="match status" value="2"/>
</dbReference>
<feature type="transmembrane region" description="Helical" evidence="1">
    <location>
        <begin position="857"/>
        <end position="876"/>
    </location>
</feature>
<feature type="transmembrane region" description="Helical" evidence="1">
    <location>
        <begin position="958"/>
        <end position="978"/>
    </location>
</feature>
<dbReference type="SUPFAM" id="SSF82693">
    <property type="entry name" value="Multidrug efflux transporter AcrB pore domain, PN1, PN2, PC1 and PC2 subdomains"/>
    <property type="match status" value="2"/>
</dbReference>
<dbReference type="PANTHER" id="PTHR32063:SF18">
    <property type="entry name" value="CATION EFFLUX SYSTEM PROTEIN"/>
    <property type="match status" value="1"/>
</dbReference>
<dbReference type="InterPro" id="IPR027463">
    <property type="entry name" value="AcrB_DN_DC_subdom"/>
</dbReference>
<feature type="transmembrane region" description="Helical" evidence="1">
    <location>
        <begin position="522"/>
        <end position="543"/>
    </location>
</feature>
<comment type="caution">
    <text evidence="2">The sequence shown here is derived from an EMBL/GenBank/DDBJ whole genome shotgun (WGS) entry which is preliminary data.</text>
</comment>
<evidence type="ECO:0000313" key="2">
    <source>
        <dbReference type="EMBL" id="MCW3807947.1"/>
    </source>
</evidence>
<sequence length="1017" mass="112846">MSKGILEKVLNQKAFITALLFAVFFGGIIAFDGLGKLEDAEIPIKSAVIITPYPGASADEVELEVTDVLEKAVQKLENIDFIESRSIGGMSEITVNVSDNVRTPQMPQIYDHLRRKINDIKGDLPEGASEPVVVDDFGDVYGIFISVSADGYSYQELNEYVEYIKRELLLVDKIKRIEIFGQQTETIDIRFSNEKFAQLGINPMLIVQAINDQASIVNPGNVVVGTERIRLSLGAKFKDIDDIKNLLVQVPKGGSFLLGEIANVEHSFYSPKRNDFKYNGKKAMSLAISMESKVNVIKVGEVFDAKINELQQNLPVGIEINKIFYQPERVQLAIRGFMVNLIESVLIVIVVLLFAMGLRSGLLISSGLVFTILATFIVMLAVGIELQRVSLAAIIVAMGMLVDNSIVVADGILIDLKKGVERKKAFINTAQKTAMPLLGATIVAILAFMPLGFSPGGAGEFLKSLFYVLAISLFLSWIFAMVQTPFMANWFYRGKIAQSKGDEELFNNGLYRWFRRVLKQMLWHKTVFSIVTLIVLLVSIWSFKFVRQEFFPALDYPQYVIEYWLPQGSDIYQVEKDLEEAQKAISKWDGVKNVTTSLGQTPARYTLLRPMTTINSNYGELIISAVDFPTAQKTSSEIVEFLKKEFPQATARARTYSPMFSEYLVEAKFSGPDPAVLRKLAEEAKAIMRANPMTEVTTDNWKNQAKVLTPEYSVEQARLLGISRSDVANSLAIASNGLPVGAIYRGVDVLPVMLKMEEPIGQSVENIESVPVWSNTMSSVPLGQVIDSVKVSWENQTIRRYDGIRAIKAQCNPKSQYTAPELWNALHQEIEAIELPHGYKMQWLGDHKDSQEANEHLFALLPLALGLMVLIIILLFNNLKQPIIIMGVVPMALMGVAIGHHVMQATFGFIGIIGSLGLIGMMIKNAIVLLDEINDEISRGVDQVNAIINSAISRMRPVMMASLTTILGMIPLLVDVMFKGMAVAIMFGLLVGSIVTLLVVPVMYAILYKVNTKVLHD</sequence>
<feature type="transmembrane region" description="Helical" evidence="1">
    <location>
        <begin position="362"/>
        <end position="384"/>
    </location>
</feature>
<gene>
    <name evidence="2" type="ORF">OM074_20155</name>
</gene>
<dbReference type="GO" id="GO:0042910">
    <property type="term" value="F:xenobiotic transmembrane transporter activity"/>
    <property type="evidence" value="ECO:0007669"/>
    <property type="project" value="TreeGrafter"/>
</dbReference>
<dbReference type="AlphaFoldDB" id="A0AAE3MJ12"/>
<organism evidence="2 3">
    <name type="scientific">Plebeiibacterium marinum</name>
    <dbReference type="NCBI Taxonomy" id="2992111"/>
    <lineage>
        <taxon>Bacteria</taxon>
        <taxon>Pseudomonadati</taxon>
        <taxon>Bacteroidota</taxon>
        <taxon>Bacteroidia</taxon>
        <taxon>Marinilabiliales</taxon>
        <taxon>Marinilabiliaceae</taxon>
        <taxon>Plebeiibacterium</taxon>
    </lineage>
</organism>
<feature type="transmembrane region" description="Helical" evidence="1">
    <location>
        <begin position="984"/>
        <end position="1007"/>
    </location>
</feature>
<dbReference type="Gene3D" id="3.30.70.1440">
    <property type="entry name" value="Multidrug efflux transporter AcrB pore domain"/>
    <property type="match status" value="1"/>
</dbReference>
<name>A0AAE3MJ12_9BACT</name>
<dbReference type="RefSeq" id="WP_301202453.1">
    <property type="nucleotide sequence ID" value="NZ_JAPDPI010000072.1"/>
</dbReference>
<dbReference type="Proteomes" id="UP001207408">
    <property type="component" value="Unassembled WGS sequence"/>
</dbReference>
<feature type="transmembrane region" description="Helical" evidence="1">
    <location>
        <begin position="434"/>
        <end position="453"/>
    </location>
</feature>
<feature type="transmembrane region" description="Helical" evidence="1">
    <location>
        <begin position="465"/>
        <end position="492"/>
    </location>
</feature>
<feature type="transmembrane region" description="Helical" evidence="1">
    <location>
        <begin position="883"/>
        <end position="903"/>
    </location>
</feature>
<proteinExistence type="predicted"/>
<dbReference type="GO" id="GO:0005886">
    <property type="term" value="C:plasma membrane"/>
    <property type="evidence" value="ECO:0007669"/>
    <property type="project" value="TreeGrafter"/>
</dbReference>
<evidence type="ECO:0000256" key="1">
    <source>
        <dbReference type="SAM" id="Phobius"/>
    </source>
</evidence>
<protein>
    <submittedName>
        <fullName evidence="2">Efflux RND transporter permease subunit</fullName>
    </submittedName>
</protein>
<dbReference type="InterPro" id="IPR001036">
    <property type="entry name" value="Acrflvin-R"/>
</dbReference>
<dbReference type="SUPFAM" id="SSF82866">
    <property type="entry name" value="Multidrug efflux transporter AcrB transmembrane domain"/>
    <property type="match status" value="2"/>
</dbReference>
<dbReference type="Pfam" id="PF00873">
    <property type="entry name" value="ACR_tran"/>
    <property type="match status" value="1"/>
</dbReference>
<keyword evidence="1" id="KW-0812">Transmembrane</keyword>
<dbReference type="Gene3D" id="3.30.2090.10">
    <property type="entry name" value="Multidrug efflux transporter AcrB TolC docking domain, DN and DC subdomains"/>
    <property type="match status" value="2"/>
</dbReference>
<feature type="transmembrane region" description="Helical" evidence="1">
    <location>
        <begin position="390"/>
        <end position="413"/>
    </location>
</feature>
<dbReference type="PRINTS" id="PR00702">
    <property type="entry name" value="ACRIFLAVINRP"/>
</dbReference>
<keyword evidence="1" id="KW-0472">Membrane</keyword>
<reference evidence="2" key="1">
    <citation type="submission" date="2022-10" db="EMBL/GenBank/DDBJ databases">
        <authorList>
            <person name="Yu W.X."/>
        </authorList>
    </citation>
    <scope>NUCLEOTIDE SEQUENCE</scope>
    <source>
        <strain evidence="2">D04</strain>
    </source>
</reference>
<feature type="transmembrane region" description="Helical" evidence="1">
    <location>
        <begin position="909"/>
        <end position="930"/>
    </location>
</feature>
<keyword evidence="3" id="KW-1185">Reference proteome</keyword>
<dbReference type="PANTHER" id="PTHR32063">
    <property type="match status" value="1"/>
</dbReference>
<dbReference type="Gene3D" id="1.20.1640.10">
    <property type="entry name" value="Multidrug efflux transporter AcrB transmembrane domain"/>
    <property type="match status" value="2"/>
</dbReference>
<keyword evidence="1" id="KW-1133">Transmembrane helix</keyword>
<dbReference type="EMBL" id="JAPDPI010000072">
    <property type="protein sequence ID" value="MCW3807947.1"/>
    <property type="molecule type" value="Genomic_DNA"/>
</dbReference>
<feature type="transmembrane region" description="Helical" evidence="1">
    <location>
        <begin position="332"/>
        <end position="355"/>
    </location>
</feature>